<organism evidence="2 3">
    <name type="scientific">Desulfosarcina ovata subsp. ovata</name>
    <dbReference type="NCBI Taxonomy" id="2752305"/>
    <lineage>
        <taxon>Bacteria</taxon>
        <taxon>Pseudomonadati</taxon>
        <taxon>Thermodesulfobacteriota</taxon>
        <taxon>Desulfobacteria</taxon>
        <taxon>Desulfobacterales</taxon>
        <taxon>Desulfosarcinaceae</taxon>
        <taxon>Desulfosarcina</taxon>
    </lineage>
</organism>
<dbReference type="EMBL" id="AP021879">
    <property type="protein sequence ID" value="BBO89675.1"/>
    <property type="molecule type" value="Genomic_DNA"/>
</dbReference>
<feature type="chain" id="PRO_5024427069" description="Organic solvent tolerance-like N-terminal domain-containing protein" evidence="1">
    <location>
        <begin position="30"/>
        <end position="305"/>
    </location>
</feature>
<feature type="signal peptide" evidence="1">
    <location>
        <begin position="1"/>
        <end position="29"/>
    </location>
</feature>
<protein>
    <recommendedName>
        <fullName evidence="4">Organic solvent tolerance-like N-terminal domain-containing protein</fullName>
    </recommendedName>
</protein>
<sequence length="305" mass="33014">MMKQKRISRIGLLHFVLGFTLCSYLPALAQPNHTAVDTQVHVSQAVAEKNAALRAGAVKIQNAALNGDMQINTHADTGTVTVYKGGILDVASALIRKSSVGGDIEMDLTAQTGGLEIGAGSEVSVGAFEMSEVQGKTDMTAGLMPWHLTEKLRAYLRAMAPNPNSVYDPTGKRELVNNVSLSAVDTNEPFTYSSTVSGDYIYHNFYFTHAELTKMAKNPYSSQGNANAVVDKIWTLNKDGMGSKYGNLSGKLIMAFTLNNMAKDSLKEGRNEMGIQVRSRRDEGGKWALEFLDQVAGVWKTLAGK</sequence>
<gene>
    <name evidence="2" type="ORF">DSCOOX_28550</name>
</gene>
<evidence type="ECO:0000313" key="2">
    <source>
        <dbReference type="EMBL" id="BBO89675.1"/>
    </source>
</evidence>
<evidence type="ECO:0008006" key="4">
    <source>
        <dbReference type="Google" id="ProtNLM"/>
    </source>
</evidence>
<dbReference type="AlphaFoldDB" id="A0A5K8AAP1"/>
<keyword evidence="1" id="KW-0732">Signal</keyword>
<evidence type="ECO:0000313" key="3">
    <source>
        <dbReference type="Proteomes" id="UP000422108"/>
    </source>
</evidence>
<dbReference type="Proteomes" id="UP000422108">
    <property type="component" value="Chromosome"/>
</dbReference>
<evidence type="ECO:0000256" key="1">
    <source>
        <dbReference type="SAM" id="SignalP"/>
    </source>
</evidence>
<proteinExistence type="predicted"/>
<accession>A0A5K8AAP1</accession>
<keyword evidence="3" id="KW-1185">Reference proteome</keyword>
<dbReference type="RefSeq" id="WP_155310835.1">
    <property type="nucleotide sequence ID" value="NZ_AP021879.1"/>
</dbReference>
<reference evidence="2 3" key="1">
    <citation type="submission" date="2019-11" db="EMBL/GenBank/DDBJ databases">
        <title>Comparative genomics of hydrocarbon-degrading Desulfosarcina strains.</title>
        <authorList>
            <person name="Watanabe M."/>
            <person name="Kojima H."/>
            <person name="Fukui M."/>
        </authorList>
    </citation>
    <scope>NUCLEOTIDE SEQUENCE [LARGE SCALE GENOMIC DNA]</scope>
    <source>
        <strain evidence="3">oXyS1</strain>
    </source>
</reference>
<name>A0A5K8AAP1_9BACT</name>